<dbReference type="Proteomes" id="UP001176059">
    <property type="component" value="Unassembled WGS sequence"/>
</dbReference>
<dbReference type="EC" id="2.4.1.16" evidence="5"/>
<keyword evidence="5" id="KW-1003">Cell membrane</keyword>
<keyword evidence="3" id="KW-0472">Membrane</keyword>
<evidence type="ECO:0000313" key="6">
    <source>
        <dbReference type="EMBL" id="KAJ3735873.1"/>
    </source>
</evidence>
<evidence type="ECO:0000256" key="5">
    <source>
        <dbReference type="RuleBase" id="RU366040"/>
    </source>
</evidence>
<dbReference type="AlphaFoldDB" id="A0AA38N4H0"/>
<keyword evidence="5" id="KW-0961">Cell wall biogenesis/degradation</keyword>
<evidence type="ECO:0000313" key="7">
    <source>
        <dbReference type="Proteomes" id="UP001176059"/>
    </source>
</evidence>
<comment type="caution">
    <text evidence="6">The sequence shown here is derived from an EMBL/GenBank/DDBJ whole genome shotgun (WGS) entry which is preliminary data.</text>
</comment>
<keyword evidence="5" id="KW-0808">Transferase</keyword>
<accession>A0AA38N4H0</accession>
<reference evidence="6" key="1">
    <citation type="submission" date="2022-08" db="EMBL/GenBank/DDBJ databases">
        <authorList>
            <consortium name="DOE Joint Genome Institute"/>
            <person name="Min B."/>
            <person name="Sierra-Patev S."/>
            <person name="Naranjo-Ortiz M."/>
            <person name="Looney B."/>
            <person name="Konkel Z."/>
            <person name="Slot J.C."/>
            <person name="Sakamoto Y."/>
            <person name="Steenwyk J.L."/>
            <person name="Rokas A."/>
            <person name="Carro J."/>
            <person name="Camarero S."/>
            <person name="Ferreira P."/>
            <person name="Molpeceres G."/>
            <person name="Ruiz-duenas F.J."/>
            <person name="Serrano A."/>
            <person name="Henrissat B."/>
            <person name="Drula E."/>
            <person name="Hughes K.W."/>
            <person name="Mata J.L."/>
            <person name="Ishikawa N.K."/>
            <person name="Vargas-Isla R."/>
            <person name="Ushijima S."/>
            <person name="Smith C.A."/>
            <person name="Ahrendt S."/>
            <person name="Andreopoulos W."/>
            <person name="He G."/>
            <person name="LaButti K."/>
            <person name="Lipzen A."/>
            <person name="Ng V."/>
            <person name="Riley R."/>
            <person name="Sandor L."/>
            <person name="Barry K."/>
            <person name="Martinez A.T."/>
            <person name="Xiao Y."/>
            <person name="Gibbons J.G."/>
            <person name="Terashima K."/>
            <person name="Hibbett D.S."/>
            <person name="Grigoriev I.V."/>
        </authorList>
    </citation>
    <scope>NUCLEOTIDE SEQUENCE</scope>
    <source>
        <strain evidence="6">ET3784</strain>
    </source>
</reference>
<keyword evidence="5" id="KW-0328">Glycosyltransferase</keyword>
<dbReference type="PANTHER" id="PTHR22914">
    <property type="entry name" value="CHITIN SYNTHASE"/>
    <property type="match status" value="1"/>
</dbReference>
<dbReference type="GO" id="GO:0006031">
    <property type="term" value="P:chitin biosynthetic process"/>
    <property type="evidence" value="ECO:0007669"/>
    <property type="project" value="TreeGrafter"/>
</dbReference>
<proteinExistence type="inferred from homology"/>
<dbReference type="PANTHER" id="PTHR22914:SF44">
    <property type="entry name" value="CHITIN SYNTHASE 2"/>
    <property type="match status" value="1"/>
</dbReference>
<comment type="subcellular location">
    <subcellularLocation>
        <location evidence="5">Cell membrane</location>
        <topology evidence="5">Multi-pass membrane protein</topology>
    </subcellularLocation>
    <subcellularLocation>
        <location evidence="1">Membrane</location>
        <topology evidence="1">Multi-pass membrane protein</topology>
    </subcellularLocation>
</comment>
<comment type="similarity">
    <text evidence="5">Belongs to the chitin synthase family.</text>
</comment>
<dbReference type="Pfam" id="PF01644">
    <property type="entry name" value="Chitin_synth_1"/>
    <property type="match status" value="1"/>
</dbReference>
<dbReference type="GO" id="GO:0030428">
    <property type="term" value="C:cell septum"/>
    <property type="evidence" value="ECO:0007669"/>
    <property type="project" value="TreeGrafter"/>
</dbReference>
<evidence type="ECO:0000256" key="4">
    <source>
        <dbReference type="ARBA" id="ARBA00048014"/>
    </source>
</evidence>
<comment type="function">
    <text evidence="5">Polymerizes chitin, a structural polymer of the cell wall and septum, by transferring the sugar moiety of UDP-GlcNAc to the non-reducing end of the growing chitin polymer.</text>
</comment>
<sequence length="168" mass="18905">MSNILDKPLESVFGYIPMLPGAFSTYRYAALQNGPDDKGPLASYFKGETMHGGGPNGASLFERNMYLAEDRILGFEIVTKKREEWVLKYVKSAKASTNVPASVPEFISQCRRWLNGSLFASIHSTVFWFKIWTSGQNFFRKIILTLVRVTNCMAKANFCIALFTVVVI</sequence>
<evidence type="ECO:0000256" key="2">
    <source>
        <dbReference type="ARBA" id="ARBA00022692"/>
    </source>
</evidence>
<keyword evidence="2" id="KW-0812">Transmembrane</keyword>
<name>A0AA38N4H0_9AGAR</name>
<evidence type="ECO:0000256" key="1">
    <source>
        <dbReference type="ARBA" id="ARBA00004141"/>
    </source>
</evidence>
<protein>
    <recommendedName>
        <fullName evidence="5">Chitin synthase</fullName>
        <ecNumber evidence="5">2.4.1.16</ecNumber>
    </recommendedName>
</protein>
<comment type="catalytic activity">
    <reaction evidence="4 5">
        <text>[(1-&gt;4)-N-acetyl-beta-D-glucosaminyl](n) + UDP-N-acetyl-alpha-D-glucosamine = [(1-&gt;4)-N-acetyl-beta-D-glucosaminyl](n+1) + UDP + H(+)</text>
        <dbReference type="Rhea" id="RHEA:16637"/>
        <dbReference type="Rhea" id="RHEA-COMP:9593"/>
        <dbReference type="Rhea" id="RHEA-COMP:9595"/>
        <dbReference type="ChEBI" id="CHEBI:15378"/>
        <dbReference type="ChEBI" id="CHEBI:17029"/>
        <dbReference type="ChEBI" id="CHEBI:57705"/>
        <dbReference type="ChEBI" id="CHEBI:58223"/>
        <dbReference type="EC" id="2.4.1.16"/>
    </reaction>
</comment>
<dbReference type="InterPro" id="IPR004835">
    <property type="entry name" value="Chitin_synth"/>
</dbReference>
<dbReference type="GO" id="GO:0016020">
    <property type="term" value="C:membrane"/>
    <property type="evidence" value="ECO:0007669"/>
    <property type="project" value="UniProtKB-SubCell"/>
</dbReference>
<reference evidence="6" key="2">
    <citation type="journal article" date="2023" name="Proc. Natl. Acad. Sci. U.S.A.">
        <title>A global phylogenomic analysis of the shiitake genus Lentinula.</title>
        <authorList>
            <person name="Sierra-Patev S."/>
            <person name="Min B."/>
            <person name="Naranjo-Ortiz M."/>
            <person name="Looney B."/>
            <person name="Konkel Z."/>
            <person name="Slot J.C."/>
            <person name="Sakamoto Y."/>
            <person name="Steenwyk J.L."/>
            <person name="Rokas A."/>
            <person name="Carro J."/>
            <person name="Camarero S."/>
            <person name="Ferreira P."/>
            <person name="Molpeceres G."/>
            <person name="Ruiz-Duenas F.J."/>
            <person name="Serrano A."/>
            <person name="Henrissat B."/>
            <person name="Drula E."/>
            <person name="Hughes K.W."/>
            <person name="Mata J.L."/>
            <person name="Ishikawa N.K."/>
            <person name="Vargas-Isla R."/>
            <person name="Ushijima S."/>
            <person name="Smith C.A."/>
            <person name="Donoghue J."/>
            <person name="Ahrendt S."/>
            <person name="Andreopoulos W."/>
            <person name="He G."/>
            <person name="LaButti K."/>
            <person name="Lipzen A."/>
            <person name="Ng V."/>
            <person name="Riley R."/>
            <person name="Sandor L."/>
            <person name="Barry K."/>
            <person name="Martinez A.T."/>
            <person name="Xiao Y."/>
            <person name="Gibbons J.G."/>
            <person name="Terashima K."/>
            <person name="Grigoriev I.V."/>
            <person name="Hibbett D."/>
        </authorList>
    </citation>
    <scope>NUCLEOTIDE SEQUENCE</scope>
    <source>
        <strain evidence="6">ET3784</strain>
    </source>
</reference>
<dbReference type="GO" id="GO:0071944">
    <property type="term" value="C:cell periphery"/>
    <property type="evidence" value="ECO:0007669"/>
    <property type="project" value="TreeGrafter"/>
</dbReference>
<keyword evidence="7" id="KW-1185">Reference proteome</keyword>
<organism evidence="6 7">
    <name type="scientific">Lentinula guzmanii</name>
    <dbReference type="NCBI Taxonomy" id="2804957"/>
    <lineage>
        <taxon>Eukaryota</taxon>
        <taxon>Fungi</taxon>
        <taxon>Dikarya</taxon>
        <taxon>Basidiomycota</taxon>
        <taxon>Agaricomycotina</taxon>
        <taxon>Agaricomycetes</taxon>
        <taxon>Agaricomycetidae</taxon>
        <taxon>Agaricales</taxon>
        <taxon>Marasmiineae</taxon>
        <taxon>Omphalotaceae</taxon>
        <taxon>Lentinula</taxon>
    </lineage>
</organism>
<dbReference type="GO" id="GO:0004100">
    <property type="term" value="F:chitin synthase activity"/>
    <property type="evidence" value="ECO:0007669"/>
    <property type="project" value="UniProtKB-EC"/>
</dbReference>
<evidence type="ECO:0000256" key="3">
    <source>
        <dbReference type="ARBA" id="ARBA00023136"/>
    </source>
</evidence>
<gene>
    <name evidence="6" type="ORF">DFJ43DRAFT_1129841</name>
</gene>
<dbReference type="EMBL" id="JANVFO010000007">
    <property type="protein sequence ID" value="KAJ3735873.1"/>
    <property type="molecule type" value="Genomic_DNA"/>
</dbReference>